<gene>
    <name evidence="1" type="ORF">HINF_LOCUS542</name>
</gene>
<proteinExistence type="predicted"/>
<evidence type="ECO:0000313" key="1">
    <source>
        <dbReference type="EMBL" id="CAL5970602.1"/>
    </source>
</evidence>
<keyword evidence="2" id="KW-1185">Reference proteome</keyword>
<dbReference type="EMBL" id="CAXDID020000001">
    <property type="protein sequence ID" value="CAL5970602.1"/>
    <property type="molecule type" value="Genomic_DNA"/>
</dbReference>
<accession>A0ABP1GEQ0</accession>
<organism evidence="1 2">
    <name type="scientific">Hexamita inflata</name>
    <dbReference type="NCBI Taxonomy" id="28002"/>
    <lineage>
        <taxon>Eukaryota</taxon>
        <taxon>Metamonada</taxon>
        <taxon>Diplomonadida</taxon>
        <taxon>Hexamitidae</taxon>
        <taxon>Hexamitinae</taxon>
        <taxon>Hexamita</taxon>
    </lineage>
</organism>
<comment type="caution">
    <text evidence="1">The sequence shown here is derived from an EMBL/GenBank/DDBJ whole genome shotgun (WGS) entry which is preliminary data.</text>
</comment>
<dbReference type="Proteomes" id="UP001642409">
    <property type="component" value="Unassembled WGS sequence"/>
</dbReference>
<sequence>MNPLVQLRQKKRWGGPRAGVRSGGTHLEEAVWMLRWVSAVWLTNEIYNLNHRTVQCETKQSLVARLEDDGNGQVLFGGPVVGLDGQHALQIGSDGIDEAFAFLAERHQVLAAQHGHDFLVSLHLGRLGEEAFDSINLQLHFQLDLSMASLLAGVVELDADHLPVEDGRGVGVAFQEGVCKQHWLVGSYQWQLVQKF</sequence>
<reference evidence="1 2" key="1">
    <citation type="submission" date="2024-07" db="EMBL/GenBank/DDBJ databases">
        <authorList>
            <person name="Akdeniz Z."/>
        </authorList>
    </citation>
    <scope>NUCLEOTIDE SEQUENCE [LARGE SCALE GENOMIC DNA]</scope>
</reference>
<name>A0ABP1GEQ0_9EUKA</name>
<protein>
    <submittedName>
        <fullName evidence="1">Hypothetical_protein</fullName>
    </submittedName>
</protein>
<evidence type="ECO:0000313" key="2">
    <source>
        <dbReference type="Proteomes" id="UP001642409"/>
    </source>
</evidence>